<comment type="caution">
    <text evidence="2">The sequence shown here is derived from an EMBL/GenBank/DDBJ whole genome shotgun (WGS) entry which is preliminary data.</text>
</comment>
<dbReference type="InterPro" id="IPR000073">
    <property type="entry name" value="AB_hydrolase_1"/>
</dbReference>
<keyword evidence="2" id="KW-0378">Hydrolase</keyword>
<dbReference type="InterPro" id="IPR029058">
    <property type="entry name" value="AB_hydrolase_fold"/>
</dbReference>
<organism evidence="2 3">
    <name type="scientific">Actinokineospora xionganensis</name>
    <dbReference type="NCBI Taxonomy" id="2684470"/>
    <lineage>
        <taxon>Bacteria</taxon>
        <taxon>Bacillati</taxon>
        <taxon>Actinomycetota</taxon>
        <taxon>Actinomycetes</taxon>
        <taxon>Pseudonocardiales</taxon>
        <taxon>Pseudonocardiaceae</taxon>
        <taxon>Actinokineospora</taxon>
    </lineage>
</organism>
<keyword evidence="3" id="KW-1185">Reference proteome</keyword>
<dbReference type="Proteomes" id="UP000734823">
    <property type="component" value="Unassembled WGS sequence"/>
</dbReference>
<evidence type="ECO:0000313" key="3">
    <source>
        <dbReference type="Proteomes" id="UP000734823"/>
    </source>
</evidence>
<protein>
    <submittedName>
        <fullName evidence="2">Alpha/beta hydrolase</fullName>
    </submittedName>
</protein>
<proteinExistence type="predicted"/>
<name>A0ABR7LBL9_9PSEU</name>
<dbReference type="PANTHER" id="PTHR43798">
    <property type="entry name" value="MONOACYLGLYCEROL LIPASE"/>
    <property type="match status" value="1"/>
</dbReference>
<evidence type="ECO:0000313" key="2">
    <source>
        <dbReference type="EMBL" id="MBC6449967.1"/>
    </source>
</evidence>
<evidence type="ECO:0000259" key="1">
    <source>
        <dbReference type="Pfam" id="PF12697"/>
    </source>
</evidence>
<dbReference type="EMBL" id="JABVED010000013">
    <property type="protein sequence ID" value="MBC6449967.1"/>
    <property type="molecule type" value="Genomic_DNA"/>
</dbReference>
<dbReference type="Pfam" id="PF12697">
    <property type="entry name" value="Abhydrolase_6"/>
    <property type="match status" value="1"/>
</dbReference>
<dbReference type="Gene3D" id="3.40.50.1820">
    <property type="entry name" value="alpha/beta hydrolase"/>
    <property type="match status" value="1"/>
</dbReference>
<dbReference type="SUPFAM" id="SSF53474">
    <property type="entry name" value="alpha/beta-Hydrolases"/>
    <property type="match status" value="1"/>
</dbReference>
<accession>A0ABR7LBL9</accession>
<gene>
    <name evidence="2" type="ORF">GPZ80_22665</name>
</gene>
<dbReference type="InterPro" id="IPR050266">
    <property type="entry name" value="AB_hydrolase_sf"/>
</dbReference>
<reference evidence="2 3" key="1">
    <citation type="submission" date="2020-06" db="EMBL/GenBank/DDBJ databases">
        <title>Actinokineospora xiongansis sp. nov., isolated from soil of Baiyangdian.</title>
        <authorList>
            <person name="Zhang X."/>
        </authorList>
    </citation>
    <scope>NUCLEOTIDE SEQUENCE [LARGE SCALE GENOMIC DNA]</scope>
    <source>
        <strain evidence="2 3">HBU206404</strain>
    </source>
</reference>
<dbReference type="GO" id="GO:0016787">
    <property type="term" value="F:hydrolase activity"/>
    <property type="evidence" value="ECO:0007669"/>
    <property type="project" value="UniProtKB-KW"/>
</dbReference>
<feature type="domain" description="AB hydrolase-1" evidence="1">
    <location>
        <begin position="32"/>
        <end position="246"/>
    </location>
</feature>
<dbReference type="PANTHER" id="PTHR43798:SF33">
    <property type="entry name" value="HYDROLASE, PUTATIVE (AFU_ORTHOLOGUE AFUA_2G14860)-RELATED"/>
    <property type="match status" value="1"/>
</dbReference>
<sequence>MPAFCTAGRRVRQDRHVDNLYVSRGGVDGPTLLLLHGLGATAEVWKGVTPLWPGRWVAPDLPGHGHSPALTRYSFGGLAAEVAGSVDGLVVVLGHSLGGVVGLALAGGWFGVPVAAVCGIGIKVSWTPEDLAKSAQLAAKPSRLFASPEEALDRAAKVAGLPSAAIDSRLVVEAEDGWRLSLDPGAFAVGRPDLPGLLGAARARVRLAAGETDPMSPADHLRTLVPDPVILPGVGHSPHVQNPEALRPLLEELFSAAT</sequence>